<proteinExistence type="predicted"/>
<comment type="caution">
    <text evidence="3">The sequence shown here is derived from an EMBL/GenBank/DDBJ whole genome shotgun (WGS) entry which is preliminary data.</text>
</comment>
<gene>
    <name evidence="3" type="ORF">PG986_007872</name>
</gene>
<dbReference type="EMBL" id="JAQQWE010000005">
    <property type="protein sequence ID" value="KAK7952144.1"/>
    <property type="molecule type" value="Genomic_DNA"/>
</dbReference>
<feature type="transmembrane region" description="Helical" evidence="2">
    <location>
        <begin position="12"/>
        <end position="32"/>
    </location>
</feature>
<feature type="region of interest" description="Disordered" evidence="1">
    <location>
        <begin position="86"/>
        <end position="134"/>
    </location>
</feature>
<evidence type="ECO:0000256" key="2">
    <source>
        <dbReference type="SAM" id="Phobius"/>
    </source>
</evidence>
<keyword evidence="2" id="KW-1133">Transmembrane helix</keyword>
<evidence type="ECO:0000313" key="4">
    <source>
        <dbReference type="Proteomes" id="UP001391051"/>
    </source>
</evidence>
<feature type="compositionally biased region" description="Low complexity" evidence="1">
    <location>
        <begin position="102"/>
        <end position="133"/>
    </location>
</feature>
<reference evidence="3 4" key="1">
    <citation type="submission" date="2023-01" db="EMBL/GenBank/DDBJ databases">
        <title>Analysis of 21 Apiospora genomes using comparative genomics revels a genus with tremendous synthesis potential of carbohydrate active enzymes and secondary metabolites.</title>
        <authorList>
            <person name="Sorensen T."/>
        </authorList>
    </citation>
    <scope>NUCLEOTIDE SEQUENCE [LARGE SCALE GENOMIC DNA]</scope>
    <source>
        <strain evidence="3 4">CBS 24483</strain>
    </source>
</reference>
<organism evidence="3 4">
    <name type="scientific">Apiospora aurea</name>
    <dbReference type="NCBI Taxonomy" id="335848"/>
    <lineage>
        <taxon>Eukaryota</taxon>
        <taxon>Fungi</taxon>
        <taxon>Dikarya</taxon>
        <taxon>Ascomycota</taxon>
        <taxon>Pezizomycotina</taxon>
        <taxon>Sordariomycetes</taxon>
        <taxon>Xylariomycetidae</taxon>
        <taxon>Amphisphaeriales</taxon>
        <taxon>Apiosporaceae</taxon>
        <taxon>Apiospora</taxon>
    </lineage>
</organism>
<evidence type="ECO:0000313" key="3">
    <source>
        <dbReference type="EMBL" id="KAK7952144.1"/>
    </source>
</evidence>
<protein>
    <submittedName>
        <fullName evidence="3">Uncharacterized protein</fullName>
    </submittedName>
</protein>
<sequence>MAAQAFTGRVSSILLVILYCVIPFAAAVSIGANGTLSQTAFSELAKRDYDPGSDCSQEGQWNCMGDSWQRCAAGHWSSVVKCAPGTHCTPNGLSDDMDVENTTDSSSGSSSDPSSDSPGSTSSDGPTSVSTPTAGVPGGYTGWTVWSLAGLAIAVLAG</sequence>
<evidence type="ECO:0000256" key="1">
    <source>
        <dbReference type="SAM" id="MobiDB-lite"/>
    </source>
</evidence>
<keyword evidence="4" id="KW-1185">Reference proteome</keyword>
<name>A0ABR1QDU1_9PEZI</name>
<dbReference type="Proteomes" id="UP001391051">
    <property type="component" value="Unassembled WGS sequence"/>
</dbReference>
<dbReference type="GeneID" id="92077156"/>
<keyword evidence="2" id="KW-0472">Membrane</keyword>
<dbReference type="RefSeq" id="XP_066700206.1">
    <property type="nucleotide sequence ID" value="XM_066844094.1"/>
</dbReference>
<keyword evidence="2" id="KW-0812">Transmembrane</keyword>
<accession>A0ABR1QDU1</accession>